<feature type="transmembrane region" description="Helical" evidence="1">
    <location>
        <begin position="129"/>
        <end position="147"/>
    </location>
</feature>
<proteinExistence type="predicted"/>
<dbReference type="GO" id="GO:0010468">
    <property type="term" value="P:regulation of gene expression"/>
    <property type="evidence" value="ECO:0007669"/>
    <property type="project" value="InterPro"/>
</dbReference>
<dbReference type="Proteomes" id="UP000008311">
    <property type="component" value="Unassembled WGS sequence"/>
</dbReference>
<keyword evidence="1" id="KW-0472">Membrane</keyword>
<organism evidence="2 3">
    <name type="scientific">Ricinus communis</name>
    <name type="common">Castor bean</name>
    <dbReference type="NCBI Taxonomy" id="3988"/>
    <lineage>
        <taxon>Eukaryota</taxon>
        <taxon>Viridiplantae</taxon>
        <taxon>Streptophyta</taxon>
        <taxon>Embryophyta</taxon>
        <taxon>Tracheophyta</taxon>
        <taxon>Spermatophyta</taxon>
        <taxon>Magnoliopsida</taxon>
        <taxon>eudicotyledons</taxon>
        <taxon>Gunneridae</taxon>
        <taxon>Pentapetalae</taxon>
        <taxon>rosids</taxon>
        <taxon>fabids</taxon>
        <taxon>Malpighiales</taxon>
        <taxon>Euphorbiaceae</taxon>
        <taxon>Acalyphoideae</taxon>
        <taxon>Acalypheae</taxon>
        <taxon>Ricinus</taxon>
    </lineage>
</organism>
<feature type="transmembrane region" description="Helical" evidence="1">
    <location>
        <begin position="6"/>
        <end position="26"/>
    </location>
</feature>
<feature type="transmembrane region" description="Helical" evidence="1">
    <location>
        <begin position="62"/>
        <end position="84"/>
    </location>
</feature>
<evidence type="ECO:0000256" key="1">
    <source>
        <dbReference type="SAM" id="Phobius"/>
    </source>
</evidence>
<evidence type="ECO:0000313" key="2">
    <source>
        <dbReference type="EMBL" id="EEF25442.1"/>
    </source>
</evidence>
<feature type="transmembrane region" description="Helical" evidence="1">
    <location>
        <begin position="153"/>
        <end position="171"/>
    </location>
</feature>
<dbReference type="PANTHER" id="PTHR38457:SF1">
    <property type="entry name" value="REGULATOR ABRB-RELATED"/>
    <property type="match status" value="1"/>
</dbReference>
<dbReference type="GO" id="GO:0005886">
    <property type="term" value="C:plasma membrane"/>
    <property type="evidence" value="ECO:0000318"/>
    <property type="project" value="GO_Central"/>
</dbReference>
<dbReference type="InParanoid" id="B9TFC3"/>
<accession>B9TFC3</accession>
<evidence type="ECO:0000313" key="3">
    <source>
        <dbReference type="Proteomes" id="UP000008311"/>
    </source>
</evidence>
<dbReference type="EMBL" id="EQ979696">
    <property type="protein sequence ID" value="EEF25442.1"/>
    <property type="molecule type" value="Genomic_DNA"/>
</dbReference>
<feature type="transmembrane region" description="Helical" evidence="1">
    <location>
        <begin position="183"/>
        <end position="204"/>
    </location>
</feature>
<keyword evidence="1" id="KW-1133">Transmembrane helix</keyword>
<feature type="transmembrane region" description="Helical" evidence="1">
    <location>
        <begin position="246"/>
        <end position="264"/>
    </location>
</feature>
<dbReference type="AlphaFoldDB" id="B9TFC3"/>
<reference evidence="3" key="1">
    <citation type="journal article" date="2010" name="Nat. Biotechnol.">
        <title>Draft genome sequence of the oilseed species Ricinus communis.</title>
        <authorList>
            <person name="Chan A.P."/>
            <person name="Crabtree J."/>
            <person name="Zhao Q."/>
            <person name="Lorenzi H."/>
            <person name="Orvis J."/>
            <person name="Puiu D."/>
            <person name="Melake-Berhan A."/>
            <person name="Jones K.M."/>
            <person name="Redman J."/>
            <person name="Chen G."/>
            <person name="Cahoon E.B."/>
            <person name="Gedil M."/>
            <person name="Stanke M."/>
            <person name="Haas B.J."/>
            <person name="Wortman J.R."/>
            <person name="Fraser-Liggett C.M."/>
            <person name="Ravel J."/>
            <person name="Rabinowicz P.D."/>
        </authorList>
    </citation>
    <scope>NUCLEOTIDE SEQUENCE [LARGE SCALE GENOMIC DNA]</scope>
    <source>
        <strain evidence="3">cv. Hale</strain>
    </source>
</reference>
<keyword evidence="1" id="KW-0812">Transmembrane</keyword>
<keyword evidence="3" id="KW-1185">Reference proteome</keyword>
<name>B9TFC3_RICCO</name>
<sequence length="274" mass="28505">MADDALLFLSLIFAIIAAAGLLGYVLTKLQVLPGTTAVWGSSPGAAAAMTIMSESYGADARLVAFMQYLRVVFVAVAASVVSTLWTSAEGAEPPPLIFFPPVDWPAFAATIALTGLCAYGAARLRIQGGTIILPLIIGSTLQGLGLLTIELPLWLLAISYALIGWSIGLRFTPGIMAHAARALPRVAASILTLMSICGLMAFALHKLAGVDPLTAYLATSPGGADSVAIIAASSDVDMPFVMAMQVGRFLVILLTGPMLARFIARKSGLAMNRV</sequence>
<feature type="transmembrane region" description="Helical" evidence="1">
    <location>
        <begin position="104"/>
        <end position="122"/>
    </location>
</feature>
<dbReference type="InterPro" id="IPR017516">
    <property type="entry name" value="AbrB_dup"/>
</dbReference>
<gene>
    <name evidence="2" type="ORF">RCOM_1811580</name>
</gene>
<dbReference type="PANTHER" id="PTHR38457">
    <property type="entry name" value="REGULATOR ABRB-RELATED"/>
    <property type="match status" value="1"/>
</dbReference>
<dbReference type="InterPro" id="IPR007820">
    <property type="entry name" value="AbrB_fam"/>
</dbReference>
<protein>
    <submittedName>
        <fullName evidence="2">Protein abrB, putative</fullName>
    </submittedName>
</protein>
<dbReference type="NCBIfam" id="TIGR03082">
    <property type="entry name" value="Gneg_AbrB_dup"/>
    <property type="match status" value="1"/>
</dbReference>
<dbReference type="Pfam" id="PF05145">
    <property type="entry name" value="AbrB"/>
    <property type="match status" value="1"/>
</dbReference>